<name>A0A385IGK6_9CAUD</name>
<dbReference type="RefSeq" id="YP_009811986.1">
    <property type="nucleotide sequence ID" value="NC_048059.1"/>
</dbReference>
<dbReference type="GeneID" id="55003018"/>
<sequence length="90" mass="9820">MKAKTITKTIITSIDRGDIFQVIRDCGCYPKGHLLIVIESGSSTNREFIEFAPPKNSSGAYGDFDFIASAIDASEMRYAGTIDNPDIISL</sequence>
<dbReference type="Proteomes" id="UP000262020">
    <property type="component" value="Segment"/>
</dbReference>
<accession>A0A385IGK6</accession>
<keyword evidence="2" id="KW-1185">Reference proteome</keyword>
<proteinExistence type="predicted"/>
<reference evidence="2" key="1">
    <citation type="submission" date="2018-08" db="EMBL/GenBank/DDBJ databases">
        <title>SRE bacteriophages.</title>
        <authorList>
            <person name="Carstens A.B."/>
            <person name="Djurhuus A.M."/>
            <person name="Kot W."/>
            <person name="Hansen L.H."/>
        </authorList>
    </citation>
    <scope>NUCLEOTIDE SEQUENCE [LARGE SCALE GENOMIC DNA]</scope>
</reference>
<organism evidence="1 2">
    <name type="scientific">Dickeya phage Luksen</name>
    <dbReference type="NCBI Taxonomy" id="2320192"/>
    <lineage>
        <taxon>Viruses</taxon>
        <taxon>Duplodnaviria</taxon>
        <taxon>Heunggongvirae</taxon>
        <taxon>Uroviricota</taxon>
        <taxon>Caudoviricetes</taxon>
        <taxon>Autographivirales</taxon>
        <taxon>Autotranscriptaviridae</taxon>
        <taxon>Studiervirinae</taxon>
        <taxon>Aarhusvirus</taxon>
        <taxon>Aarhusvirus luksen</taxon>
    </lineage>
</organism>
<dbReference type="KEGG" id="vg:55003018"/>
<evidence type="ECO:0000313" key="2">
    <source>
        <dbReference type="Proteomes" id="UP000262020"/>
    </source>
</evidence>
<protein>
    <submittedName>
        <fullName evidence="1">Uncharacterized protein</fullName>
    </submittedName>
</protein>
<evidence type="ECO:0000313" key="1">
    <source>
        <dbReference type="EMBL" id="AXY81834.1"/>
    </source>
</evidence>
<dbReference type="EMBL" id="MH807815">
    <property type="protein sequence ID" value="AXY81834.1"/>
    <property type="molecule type" value="Genomic_DNA"/>
</dbReference>